<dbReference type="GO" id="GO:0043161">
    <property type="term" value="P:proteasome-mediated ubiquitin-dependent protein catabolic process"/>
    <property type="evidence" value="ECO:0007669"/>
    <property type="project" value="InterPro"/>
</dbReference>
<dbReference type="STRING" id="34475.A0A4Y9Z052"/>
<sequence length="416" mass="47147">MSANKLNTEGIMLFEQPFARVPYENYRKVFRTSQKNIEKELGAVQTAASDIAKRSKPESSDAEDAIKAVDGMITRVENLKRKVGIVALDHVLLALTTTQLADLQSSSGAPTLGVMRERFQHLMSVETMQTTNDPEFPRWADTRLDRWLVDWSLRNGKEKTAKMIADDRGVERLVDIDLFSDIRRIEDALKQRSCAEALVWCSENKSALRKVKNTLEFDLRLQEYIELARAGKNIEAIAYSKRHLLPWQETHLPQIRQASALLCFPSTTTCSPYKRLYDLSRWHSLIQSFRLAFYNLSTLPSEPLLHLAMYAGLASLKLPACYDPQTKNVDCPVCDPSLGKLAEEVPFSHHVNSTIVCRLTGRIMDEDNKPMAFPNSGQVYSREALEDMATRNDGIVKDPQTGETCEFSALRRLFIS</sequence>
<dbReference type="PANTHER" id="PTHR12170:SF2">
    <property type="entry name" value="E3 UBIQUITIN-PROTEIN TRANSFERASE MAEA"/>
    <property type="match status" value="1"/>
</dbReference>
<feature type="zinc finger region" description="RING-Gid-type" evidence="7">
    <location>
        <begin position="331"/>
        <end position="401"/>
    </location>
</feature>
<dbReference type="GO" id="GO:0005634">
    <property type="term" value="C:nucleus"/>
    <property type="evidence" value="ECO:0007669"/>
    <property type="project" value="TreeGrafter"/>
</dbReference>
<evidence type="ECO:0000259" key="8">
    <source>
        <dbReference type="PROSITE" id="PS50897"/>
    </source>
</evidence>
<dbReference type="GO" id="GO:0061630">
    <property type="term" value="F:ubiquitin protein ligase activity"/>
    <property type="evidence" value="ECO:0007669"/>
    <property type="project" value="InterPro"/>
</dbReference>
<dbReference type="PROSITE" id="PS50897">
    <property type="entry name" value="CTLH"/>
    <property type="match status" value="1"/>
</dbReference>
<dbReference type="Proteomes" id="UP000298390">
    <property type="component" value="Unassembled WGS sequence"/>
</dbReference>
<evidence type="ECO:0008006" key="12">
    <source>
        <dbReference type="Google" id="ProtNLM"/>
    </source>
</evidence>
<dbReference type="InterPro" id="IPR006595">
    <property type="entry name" value="CTLH_C"/>
</dbReference>
<organism evidence="10 11">
    <name type="scientific">Rhodofomes roseus</name>
    <dbReference type="NCBI Taxonomy" id="34475"/>
    <lineage>
        <taxon>Eukaryota</taxon>
        <taxon>Fungi</taxon>
        <taxon>Dikarya</taxon>
        <taxon>Basidiomycota</taxon>
        <taxon>Agaricomycotina</taxon>
        <taxon>Agaricomycetes</taxon>
        <taxon>Polyporales</taxon>
        <taxon>Rhodofomes</taxon>
    </lineage>
</organism>
<reference evidence="10 11" key="1">
    <citation type="submission" date="2019-01" db="EMBL/GenBank/DDBJ databases">
        <title>Genome sequencing of the rare red list fungi Fomitopsis rosea.</title>
        <authorList>
            <person name="Buettner E."/>
            <person name="Kellner H."/>
        </authorList>
    </citation>
    <scope>NUCLEOTIDE SEQUENCE [LARGE SCALE GENOMIC DNA]</scope>
    <source>
        <strain evidence="10 11">DSM 105464</strain>
    </source>
</reference>
<dbReference type="Pfam" id="PF10607">
    <property type="entry name" value="CTLH"/>
    <property type="match status" value="1"/>
</dbReference>
<dbReference type="EMBL" id="SEKV01000040">
    <property type="protein sequence ID" value="TFY68004.1"/>
    <property type="molecule type" value="Genomic_DNA"/>
</dbReference>
<dbReference type="SMART" id="SM00757">
    <property type="entry name" value="CRA"/>
    <property type="match status" value="1"/>
</dbReference>
<comment type="similarity">
    <text evidence="2">Belongs to the FYV10 family.</text>
</comment>
<keyword evidence="5 7" id="KW-0863">Zinc-finger</keyword>
<keyword evidence="4" id="KW-0479">Metal-binding</keyword>
<evidence type="ECO:0000256" key="1">
    <source>
        <dbReference type="ARBA" id="ARBA00004496"/>
    </source>
</evidence>
<comment type="subcellular location">
    <subcellularLocation>
        <location evidence="1">Cytoplasm</location>
    </subcellularLocation>
</comment>
<dbReference type="GO" id="GO:0005737">
    <property type="term" value="C:cytoplasm"/>
    <property type="evidence" value="ECO:0007669"/>
    <property type="project" value="UniProtKB-SubCell"/>
</dbReference>
<dbReference type="SMART" id="SM00668">
    <property type="entry name" value="CTLH"/>
    <property type="match status" value="1"/>
</dbReference>
<comment type="caution">
    <text evidence="10">The sequence shown here is derived from an EMBL/GenBank/DDBJ whole genome shotgun (WGS) entry which is preliminary data.</text>
</comment>
<evidence type="ECO:0000259" key="9">
    <source>
        <dbReference type="PROSITE" id="PS51867"/>
    </source>
</evidence>
<dbReference type="GO" id="GO:0034657">
    <property type="term" value="C:GID complex"/>
    <property type="evidence" value="ECO:0007669"/>
    <property type="project" value="TreeGrafter"/>
</dbReference>
<keyword evidence="6" id="KW-0862">Zinc</keyword>
<dbReference type="AlphaFoldDB" id="A0A4Y9Z052"/>
<dbReference type="InterPro" id="IPR045098">
    <property type="entry name" value="Fyv10_fam"/>
</dbReference>
<dbReference type="GO" id="GO:0008270">
    <property type="term" value="F:zinc ion binding"/>
    <property type="evidence" value="ECO:0007669"/>
    <property type="project" value="UniProtKB-KW"/>
</dbReference>
<dbReference type="InterPro" id="IPR044063">
    <property type="entry name" value="ZF_RING_GID"/>
</dbReference>
<evidence type="ECO:0000313" key="10">
    <source>
        <dbReference type="EMBL" id="TFY68004.1"/>
    </source>
</evidence>
<name>A0A4Y9Z052_9APHY</name>
<dbReference type="PANTHER" id="PTHR12170">
    <property type="entry name" value="MACROPHAGE ERYTHROBLAST ATTACHER-RELATED"/>
    <property type="match status" value="1"/>
</dbReference>
<evidence type="ECO:0000256" key="3">
    <source>
        <dbReference type="ARBA" id="ARBA00022490"/>
    </source>
</evidence>
<feature type="domain" description="RING-Gid-type" evidence="9">
    <location>
        <begin position="331"/>
        <end position="401"/>
    </location>
</feature>
<evidence type="ECO:0000256" key="2">
    <source>
        <dbReference type="ARBA" id="ARBA00010615"/>
    </source>
</evidence>
<evidence type="ECO:0000256" key="7">
    <source>
        <dbReference type="PROSITE-ProRule" id="PRU01215"/>
    </source>
</evidence>
<proteinExistence type="inferred from homology"/>
<evidence type="ECO:0000256" key="6">
    <source>
        <dbReference type="ARBA" id="ARBA00022833"/>
    </source>
</evidence>
<dbReference type="InterPro" id="IPR024964">
    <property type="entry name" value="CTLH/CRA"/>
</dbReference>
<feature type="domain" description="CTLH" evidence="8">
    <location>
        <begin position="179"/>
        <end position="235"/>
    </location>
</feature>
<protein>
    <recommendedName>
        <fullName evidence="12">CTLH/CRA C-terminal to lish motif domain-containing protein</fullName>
    </recommendedName>
</protein>
<dbReference type="InterPro" id="IPR013144">
    <property type="entry name" value="CRA_dom"/>
</dbReference>
<gene>
    <name evidence="10" type="ORF">EVJ58_g1276</name>
</gene>
<evidence type="ECO:0000256" key="4">
    <source>
        <dbReference type="ARBA" id="ARBA00022723"/>
    </source>
</evidence>
<evidence type="ECO:0000313" key="11">
    <source>
        <dbReference type="Proteomes" id="UP000298390"/>
    </source>
</evidence>
<dbReference type="CDD" id="cd16659">
    <property type="entry name" value="RING-Ubox_Emp"/>
    <property type="match status" value="1"/>
</dbReference>
<evidence type="ECO:0000256" key="5">
    <source>
        <dbReference type="ARBA" id="ARBA00022771"/>
    </source>
</evidence>
<accession>A0A4Y9Z052</accession>
<keyword evidence="3" id="KW-0963">Cytoplasm</keyword>
<dbReference type="PROSITE" id="PS51867">
    <property type="entry name" value="ZF_RING_GID"/>
    <property type="match status" value="1"/>
</dbReference>